<gene>
    <name evidence="1" type="ORF">SAMN06265337_1540</name>
</gene>
<evidence type="ECO:0000313" key="1">
    <source>
        <dbReference type="EMBL" id="SNC66226.1"/>
    </source>
</evidence>
<dbReference type="EMBL" id="FYEW01000001">
    <property type="protein sequence ID" value="SNC66226.1"/>
    <property type="molecule type" value="Genomic_DNA"/>
</dbReference>
<evidence type="ECO:0000313" key="2">
    <source>
        <dbReference type="Proteomes" id="UP000198131"/>
    </source>
</evidence>
<reference evidence="2" key="1">
    <citation type="submission" date="2017-06" db="EMBL/GenBank/DDBJ databases">
        <authorList>
            <person name="Varghese N."/>
            <person name="Submissions S."/>
        </authorList>
    </citation>
    <scope>NUCLEOTIDE SEQUENCE [LARGE SCALE GENOMIC DNA]</scope>
    <source>
        <strain evidence="2">DSM 11116</strain>
    </source>
</reference>
<dbReference type="AlphaFoldDB" id="A0A212TK69"/>
<accession>A0A212TK69</accession>
<name>A0A212TK69_9BACT</name>
<dbReference type="Proteomes" id="UP000198131">
    <property type="component" value="Unassembled WGS sequence"/>
</dbReference>
<keyword evidence="2" id="KW-1185">Reference proteome</keyword>
<sequence>MPFCMTPIKIRMLHMEHSYFNRRLHFINTSLRIIMKSVLLTLAFMLVYTCSHAQATPEEITTKFFSLYKSGDSNKSVDYLFTNSDFSKDIADGIDDLKRQLKKQIDADGKFLGADLLSKRVAGPNYVIYSYLVRHQREPLTFNFIFYKASDKWQLQNFKYHNKTDEELEEAVKVYHSKANND</sequence>
<proteinExistence type="predicted"/>
<protein>
    <submittedName>
        <fullName evidence="1">Uncharacterized protein</fullName>
    </submittedName>
</protein>
<organism evidence="1 2">
    <name type="scientific">Hymenobacter gelipurpurascens</name>
    <dbReference type="NCBI Taxonomy" id="89968"/>
    <lineage>
        <taxon>Bacteria</taxon>
        <taxon>Pseudomonadati</taxon>
        <taxon>Bacteroidota</taxon>
        <taxon>Cytophagia</taxon>
        <taxon>Cytophagales</taxon>
        <taxon>Hymenobacteraceae</taxon>
        <taxon>Hymenobacter</taxon>
    </lineage>
</organism>